<dbReference type="Proteomes" id="UP000801492">
    <property type="component" value="Unassembled WGS sequence"/>
</dbReference>
<dbReference type="PRINTS" id="PR00332">
    <property type="entry name" value="HISTRIAD"/>
</dbReference>
<evidence type="ECO:0000313" key="6">
    <source>
        <dbReference type="Proteomes" id="UP000801492"/>
    </source>
</evidence>
<dbReference type="PROSITE" id="PS00892">
    <property type="entry name" value="HIT_1"/>
    <property type="match status" value="1"/>
</dbReference>
<evidence type="ECO:0000256" key="3">
    <source>
        <dbReference type="PROSITE-ProRule" id="PRU00464"/>
    </source>
</evidence>
<evidence type="ECO:0000256" key="1">
    <source>
        <dbReference type="PIRSR" id="PIRSR601310-1"/>
    </source>
</evidence>
<dbReference type="FunFam" id="3.30.428.10:FF:000005">
    <property type="entry name" value="Histidine triad nucleotide-binding protein 1"/>
    <property type="match status" value="1"/>
</dbReference>
<dbReference type="AlphaFoldDB" id="A0A8K0DHN9"/>
<keyword evidence="6" id="KW-1185">Reference proteome</keyword>
<dbReference type="PROSITE" id="PS51084">
    <property type="entry name" value="HIT_2"/>
    <property type="match status" value="1"/>
</dbReference>
<accession>A0A8K0DHN9</accession>
<dbReference type="InterPro" id="IPR019808">
    <property type="entry name" value="Histidine_triad_CS"/>
</dbReference>
<evidence type="ECO:0000259" key="4">
    <source>
        <dbReference type="PROSITE" id="PS51084"/>
    </source>
</evidence>
<name>A0A8K0DHN9_IGNLU</name>
<dbReference type="Pfam" id="PF01230">
    <property type="entry name" value="HIT"/>
    <property type="match status" value="1"/>
</dbReference>
<protein>
    <recommendedName>
        <fullName evidence="4">HIT domain-containing protein</fullName>
    </recommendedName>
</protein>
<dbReference type="GO" id="GO:0003824">
    <property type="term" value="F:catalytic activity"/>
    <property type="evidence" value="ECO:0007669"/>
    <property type="project" value="InterPro"/>
</dbReference>
<sequence>MRALISSTLRTSLKFIHLQNSYNYSACLPIVRNMSSEVEKAKKTKWNKHETTLFDKIISKELPADIIYEDEHCLAFNDINPQAPTHFLVIPKRRIPLLDESDENDKELLGTLMLTAKKLAKERLPKGYRLVINNGVHGCQSVYHLHIHILGGRQLSWPPG</sequence>
<dbReference type="CDD" id="cd01276">
    <property type="entry name" value="PKCI_related"/>
    <property type="match status" value="1"/>
</dbReference>
<dbReference type="EMBL" id="VTPC01002016">
    <property type="protein sequence ID" value="KAF2900745.1"/>
    <property type="molecule type" value="Genomic_DNA"/>
</dbReference>
<organism evidence="5 6">
    <name type="scientific">Ignelater luminosus</name>
    <name type="common">Cucubano</name>
    <name type="synonym">Pyrophorus luminosus</name>
    <dbReference type="NCBI Taxonomy" id="2038154"/>
    <lineage>
        <taxon>Eukaryota</taxon>
        <taxon>Metazoa</taxon>
        <taxon>Ecdysozoa</taxon>
        <taxon>Arthropoda</taxon>
        <taxon>Hexapoda</taxon>
        <taxon>Insecta</taxon>
        <taxon>Pterygota</taxon>
        <taxon>Neoptera</taxon>
        <taxon>Endopterygota</taxon>
        <taxon>Coleoptera</taxon>
        <taxon>Polyphaga</taxon>
        <taxon>Elateriformia</taxon>
        <taxon>Elateroidea</taxon>
        <taxon>Elateridae</taxon>
        <taxon>Agrypninae</taxon>
        <taxon>Pyrophorini</taxon>
        <taxon>Ignelater</taxon>
    </lineage>
</organism>
<dbReference type="PANTHER" id="PTHR23089">
    <property type="entry name" value="HISTIDINE TRIAD HIT PROTEIN"/>
    <property type="match status" value="1"/>
</dbReference>
<dbReference type="Gene3D" id="3.30.428.10">
    <property type="entry name" value="HIT-like"/>
    <property type="match status" value="1"/>
</dbReference>
<comment type="caution">
    <text evidence="5">The sequence shown here is derived from an EMBL/GenBank/DDBJ whole genome shotgun (WGS) entry which is preliminary data.</text>
</comment>
<gene>
    <name evidence="5" type="ORF">ILUMI_05447</name>
</gene>
<evidence type="ECO:0000313" key="5">
    <source>
        <dbReference type="EMBL" id="KAF2900745.1"/>
    </source>
</evidence>
<dbReference type="OrthoDB" id="672793at2759"/>
<feature type="active site" description="Tele-AMP-histidine intermediate" evidence="1">
    <location>
        <position position="146"/>
    </location>
</feature>
<dbReference type="InterPro" id="IPR001310">
    <property type="entry name" value="Histidine_triad_HIT"/>
</dbReference>
<feature type="short sequence motif" description="Histidine triad motif" evidence="2 3">
    <location>
        <begin position="144"/>
        <end position="148"/>
    </location>
</feature>
<dbReference type="SUPFAM" id="SSF54197">
    <property type="entry name" value="HIT-like"/>
    <property type="match status" value="1"/>
</dbReference>
<proteinExistence type="predicted"/>
<dbReference type="InterPro" id="IPR011146">
    <property type="entry name" value="HIT-like"/>
</dbReference>
<evidence type="ECO:0000256" key="2">
    <source>
        <dbReference type="PIRSR" id="PIRSR601310-3"/>
    </source>
</evidence>
<reference evidence="5" key="1">
    <citation type="submission" date="2019-08" db="EMBL/GenBank/DDBJ databases">
        <title>The genome of the North American firefly Photinus pyralis.</title>
        <authorList>
            <consortium name="Photinus pyralis genome working group"/>
            <person name="Fallon T.R."/>
            <person name="Sander Lower S.E."/>
            <person name="Weng J.-K."/>
        </authorList>
    </citation>
    <scope>NUCLEOTIDE SEQUENCE</scope>
    <source>
        <strain evidence="5">TRF0915ILg1</strain>
        <tissue evidence="5">Whole body</tissue>
    </source>
</reference>
<feature type="domain" description="HIT" evidence="4">
    <location>
        <begin position="53"/>
        <end position="160"/>
    </location>
</feature>
<dbReference type="InterPro" id="IPR036265">
    <property type="entry name" value="HIT-like_sf"/>
</dbReference>